<feature type="domain" description="IclR-ED" evidence="5">
    <location>
        <begin position="79"/>
        <end position="263"/>
    </location>
</feature>
<dbReference type="Gene3D" id="1.10.10.10">
    <property type="entry name" value="Winged helix-like DNA-binding domain superfamily/Winged helix DNA-binding domain"/>
    <property type="match status" value="1"/>
</dbReference>
<protein>
    <submittedName>
        <fullName evidence="6">Helix-turn-helix domain-containing protein</fullName>
    </submittedName>
</protein>
<evidence type="ECO:0000256" key="1">
    <source>
        <dbReference type="ARBA" id="ARBA00023015"/>
    </source>
</evidence>
<evidence type="ECO:0000313" key="7">
    <source>
        <dbReference type="Proteomes" id="UP000595823"/>
    </source>
</evidence>
<dbReference type="SUPFAM" id="SSF55781">
    <property type="entry name" value="GAF domain-like"/>
    <property type="match status" value="1"/>
</dbReference>
<dbReference type="RefSeq" id="WP_200126545.1">
    <property type="nucleotide sequence ID" value="NZ_CP054705.1"/>
</dbReference>
<dbReference type="GO" id="GO:0046278">
    <property type="term" value="P:3,4-dihydroxybenzoate metabolic process"/>
    <property type="evidence" value="ECO:0007669"/>
    <property type="project" value="InterPro"/>
</dbReference>
<keyword evidence="3" id="KW-0804">Transcription</keyword>
<dbReference type="PANTHER" id="PTHR30136">
    <property type="entry name" value="HELIX-TURN-HELIX TRANSCRIPTIONAL REGULATOR, ICLR FAMILY"/>
    <property type="match status" value="1"/>
</dbReference>
<name>A0A7T6Z018_9BACI</name>
<dbReference type="GO" id="GO:0045893">
    <property type="term" value="P:positive regulation of DNA-templated transcription"/>
    <property type="evidence" value="ECO:0007669"/>
    <property type="project" value="InterPro"/>
</dbReference>
<dbReference type="Gene3D" id="3.30.450.40">
    <property type="match status" value="1"/>
</dbReference>
<dbReference type="GO" id="GO:0045892">
    <property type="term" value="P:negative regulation of DNA-templated transcription"/>
    <property type="evidence" value="ECO:0007669"/>
    <property type="project" value="TreeGrafter"/>
</dbReference>
<dbReference type="NCBIfam" id="TIGR02431">
    <property type="entry name" value="pcaR_pcaU"/>
    <property type="match status" value="1"/>
</dbReference>
<dbReference type="InterPro" id="IPR036388">
    <property type="entry name" value="WH-like_DNA-bd_sf"/>
</dbReference>
<accession>A0A7T6Z018</accession>
<evidence type="ECO:0000259" key="4">
    <source>
        <dbReference type="PROSITE" id="PS51077"/>
    </source>
</evidence>
<dbReference type="PANTHER" id="PTHR30136:SF34">
    <property type="entry name" value="TRANSCRIPTIONAL REGULATOR"/>
    <property type="match status" value="1"/>
</dbReference>
<dbReference type="InterPro" id="IPR005471">
    <property type="entry name" value="Tscrpt_reg_IclR_N"/>
</dbReference>
<dbReference type="InterPro" id="IPR012794">
    <property type="entry name" value="PcaR_PcaU"/>
</dbReference>
<dbReference type="InterPro" id="IPR036390">
    <property type="entry name" value="WH_DNA-bd_sf"/>
</dbReference>
<evidence type="ECO:0000313" key="6">
    <source>
        <dbReference type="EMBL" id="QQK74394.1"/>
    </source>
</evidence>
<dbReference type="InterPro" id="IPR050707">
    <property type="entry name" value="HTH_MetabolicPath_Reg"/>
</dbReference>
<evidence type="ECO:0000256" key="2">
    <source>
        <dbReference type="ARBA" id="ARBA00023125"/>
    </source>
</evidence>
<dbReference type="Pfam" id="PF01614">
    <property type="entry name" value="IclR_C"/>
    <property type="match status" value="1"/>
</dbReference>
<proteinExistence type="predicted"/>
<dbReference type="AlphaFoldDB" id="A0A7T6Z018"/>
<dbReference type="SMART" id="SM00346">
    <property type="entry name" value="HTH_ICLR"/>
    <property type="match status" value="1"/>
</dbReference>
<dbReference type="GO" id="GO:0003700">
    <property type="term" value="F:DNA-binding transcription factor activity"/>
    <property type="evidence" value="ECO:0007669"/>
    <property type="project" value="TreeGrafter"/>
</dbReference>
<dbReference type="SUPFAM" id="SSF46785">
    <property type="entry name" value="Winged helix' DNA-binding domain"/>
    <property type="match status" value="1"/>
</dbReference>
<dbReference type="InterPro" id="IPR029016">
    <property type="entry name" value="GAF-like_dom_sf"/>
</dbReference>
<evidence type="ECO:0000256" key="3">
    <source>
        <dbReference type="ARBA" id="ARBA00023163"/>
    </source>
</evidence>
<dbReference type="PROSITE" id="PS51078">
    <property type="entry name" value="ICLR_ED"/>
    <property type="match status" value="1"/>
</dbReference>
<sequence length="266" mass="29848">MSSRKNNLHRNIKQSDHVQSLEKGLKVIQVFSEDHPRLTVSQASKETGINRPTVRRIMLTLESLGFATSQNGHFSLTAKALTLGYAYLSSQNVWNLSYPKMQALVKKIGESCSISVLDRTHIIYVARVPAKRIMSINIDVGTRLPAYATSMGRVLLSGLDDNILREYINEIIFEPITNQTVIDQQKFLTIIDHTRNQGFAHVENQLEQGLRSLAVPLKNQNGEMVAAINCSVHAGRVSENELLKDFLPLLRKTAEDISSDIKTHKM</sequence>
<dbReference type="EMBL" id="CP054705">
    <property type="protein sequence ID" value="QQK74394.1"/>
    <property type="molecule type" value="Genomic_DNA"/>
</dbReference>
<feature type="domain" description="HTH iclR-type" evidence="4">
    <location>
        <begin position="18"/>
        <end position="78"/>
    </location>
</feature>
<keyword evidence="7" id="KW-1185">Reference proteome</keyword>
<evidence type="ECO:0000259" key="5">
    <source>
        <dbReference type="PROSITE" id="PS51078"/>
    </source>
</evidence>
<dbReference type="InterPro" id="IPR014757">
    <property type="entry name" value="Tscrpt_reg_IclR_C"/>
</dbReference>
<dbReference type="GO" id="GO:0003677">
    <property type="term" value="F:DNA binding"/>
    <property type="evidence" value="ECO:0007669"/>
    <property type="project" value="UniProtKB-KW"/>
</dbReference>
<dbReference type="PROSITE" id="PS51077">
    <property type="entry name" value="HTH_ICLR"/>
    <property type="match status" value="1"/>
</dbReference>
<organism evidence="6 7">
    <name type="scientific">Salicibibacter cibarius</name>
    <dbReference type="NCBI Taxonomy" id="2743000"/>
    <lineage>
        <taxon>Bacteria</taxon>
        <taxon>Bacillati</taxon>
        <taxon>Bacillota</taxon>
        <taxon>Bacilli</taxon>
        <taxon>Bacillales</taxon>
        <taxon>Bacillaceae</taxon>
        <taxon>Salicibibacter</taxon>
    </lineage>
</organism>
<reference evidence="6 7" key="1">
    <citation type="submission" date="2020-06" db="EMBL/GenBank/DDBJ databases">
        <title>Genomic analysis of Salicibibacter sp. NKC5-3.</title>
        <authorList>
            <person name="Oh Y.J."/>
        </authorList>
    </citation>
    <scope>NUCLEOTIDE SEQUENCE [LARGE SCALE GENOMIC DNA]</scope>
    <source>
        <strain evidence="6 7">NKC5-3</strain>
    </source>
</reference>
<keyword evidence="2" id="KW-0238">DNA-binding</keyword>
<dbReference type="Pfam" id="PF09339">
    <property type="entry name" value="HTH_IclR"/>
    <property type="match status" value="1"/>
</dbReference>
<dbReference type="KEGG" id="scia:HUG15_01420"/>
<dbReference type="Proteomes" id="UP000595823">
    <property type="component" value="Chromosome"/>
</dbReference>
<gene>
    <name evidence="6" type="ORF">HUG15_01420</name>
</gene>
<keyword evidence="1" id="KW-0805">Transcription regulation</keyword>